<dbReference type="EMBL" id="CP049742">
    <property type="protein sequence ID" value="QPC45755.1"/>
    <property type="molecule type" value="Genomic_DNA"/>
</dbReference>
<dbReference type="Proteomes" id="UP000593626">
    <property type="component" value="Chromosome"/>
</dbReference>
<dbReference type="RefSeq" id="WP_239673273.1">
    <property type="nucleotide sequence ID" value="NZ_CP049742.1"/>
</dbReference>
<proteinExistence type="predicted"/>
<dbReference type="KEGG" id="mcui:G8O30_01595"/>
<accession>A0A7S8HEV1</accession>
<gene>
    <name evidence="1" type="ORF">G8O30_01595</name>
</gene>
<sequence length="111" mass="12421">MRMITGVLIGAVVGGTLSLLDKQTRESFETCMKKTGNTVKHTVQHPKETYHQVSLKTEEWKVTATALKQDVDYVINRVNELKKLTPQVTGLVQDTVTAVKDTVNHAKKSER</sequence>
<organism evidence="1 2">
    <name type="scientific">Mangrovibacillus cuniculi</name>
    <dbReference type="NCBI Taxonomy" id="2593652"/>
    <lineage>
        <taxon>Bacteria</taxon>
        <taxon>Bacillati</taxon>
        <taxon>Bacillota</taxon>
        <taxon>Bacilli</taxon>
        <taxon>Bacillales</taxon>
        <taxon>Bacillaceae</taxon>
        <taxon>Mangrovibacillus</taxon>
    </lineage>
</organism>
<evidence type="ECO:0000313" key="1">
    <source>
        <dbReference type="EMBL" id="QPC45755.1"/>
    </source>
</evidence>
<protein>
    <submittedName>
        <fullName evidence="1">YtxH domain-containing protein</fullName>
    </submittedName>
</protein>
<name>A0A7S8HEV1_9BACI</name>
<evidence type="ECO:0000313" key="2">
    <source>
        <dbReference type="Proteomes" id="UP000593626"/>
    </source>
</evidence>
<keyword evidence="2" id="KW-1185">Reference proteome</keyword>
<dbReference type="AlphaFoldDB" id="A0A7S8HEV1"/>
<reference evidence="1 2" key="1">
    <citation type="submission" date="2019-07" db="EMBL/GenBank/DDBJ databases">
        <title>Genome sequence of 2 isolates from Red Sea Mangroves.</title>
        <authorList>
            <person name="Sefrji F."/>
            <person name="Michoud G."/>
            <person name="Merlino G."/>
            <person name="Daffonchio D."/>
        </authorList>
    </citation>
    <scope>NUCLEOTIDE SEQUENCE [LARGE SCALE GENOMIC DNA]</scope>
    <source>
        <strain evidence="1 2">R1DC41</strain>
    </source>
</reference>